<dbReference type="RefSeq" id="WP_144815654.1">
    <property type="nucleotide sequence ID" value="NZ_VNFE01000010.1"/>
</dbReference>
<gene>
    <name evidence="10" type="ORF">FQP89_22310</name>
</gene>
<keyword evidence="5" id="KW-0190">Covalent protein-DNA linkage</keyword>
<reference evidence="10 11" key="1">
    <citation type="submission" date="2019-07" db="EMBL/GenBank/DDBJ databases">
        <title>Diversity of Bacteria from Kongsfjorden, Arctic.</title>
        <authorList>
            <person name="Yu Y."/>
        </authorList>
    </citation>
    <scope>NUCLEOTIDE SEQUENCE [LARGE SCALE GENOMIC DNA]</scope>
    <source>
        <strain evidence="10 11">SM1922</strain>
    </source>
</reference>
<evidence type="ECO:0000256" key="5">
    <source>
        <dbReference type="ARBA" id="ARBA00023124"/>
    </source>
</evidence>
<dbReference type="InterPro" id="IPR036590">
    <property type="entry name" value="SRAP-like"/>
</dbReference>
<evidence type="ECO:0000256" key="9">
    <source>
        <dbReference type="SAM" id="MobiDB-lite"/>
    </source>
</evidence>
<comment type="similarity">
    <text evidence="1 8">Belongs to the SOS response-associated peptidase family.</text>
</comment>
<dbReference type="GO" id="GO:0016829">
    <property type="term" value="F:lyase activity"/>
    <property type="evidence" value="ECO:0007669"/>
    <property type="project" value="UniProtKB-KW"/>
</dbReference>
<feature type="region of interest" description="Disordered" evidence="9">
    <location>
        <begin position="195"/>
        <end position="216"/>
    </location>
</feature>
<keyword evidence="4 8" id="KW-0378">Hydrolase</keyword>
<evidence type="ECO:0000256" key="1">
    <source>
        <dbReference type="ARBA" id="ARBA00008136"/>
    </source>
</evidence>
<dbReference type="GO" id="GO:0008233">
    <property type="term" value="F:peptidase activity"/>
    <property type="evidence" value="ECO:0007669"/>
    <property type="project" value="UniProtKB-KW"/>
</dbReference>
<dbReference type="GO" id="GO:0006508">
    <property type="term" value="P:proteolysis"/>
    <property type="evidence" value="ECO:0007669"/>
    <property type="project" value="UniProtKB-KW"/>
</dbReference>
<evidence type="ECO:0000256" key="6">
    <source>
        <dbReference type="ARBA" id="ARBA00023125"/>
    </source>
</evidence>
<dbReference type="PANTHER" id="PTHR13604">
    <property type="entry name" value="DC12-RELATED"/>
    <property type="match status" value="1"/>
</dbReference>
<evidence type="ECO:0000256" key="7">
    <source>
        <dbReference type="ARBA" id="ARBA00023239"/>
    </source>
</evidence>
<keyword evidence="6" id="KW-0238">DNA-binding</keyword>
<dbReference type="PANTHER" id="PTHR13604:SF0">
    <property type="entry name" value="ABASIC SITE PROCESSING PROTEIN HMCES"/>
    <property type="match status" value="1"/>
</dbReference>
<keyword evidence="2 8" id="KW-0645">Protease</keyword>
<accession>A0A558J126</accession>
<sequence>MCRSFALFDDVADVTSLTGYPLDSGATFPPPHFNISPGAPIIAIGAVGDEIQVTAMRWGYKPRWAPNDTPSTHVARAESLASKRYFKGAFTRHRCLVPVNGWYEWKYEGDEQLPFYFSVQERPRLYLAGIFTRLAEGGQGCAIVTEPARGKAKEISRRMPVVVAAGAEAWLDPTITDRETLKRYLRPLAPGTLNARQVDSTTDSSTQNYGGQNHSI</sequence>
<evidence type="ECO:0000256" key="4">
    <source>
        <dbReference type="ARBA" id="ARBA00022801"/>
    </source>
</evidence>
<organism evidence="10 11">
    <name type="scientific">Vreelandella titanicae</name>
    <dbReference type="NCBI Taxonomy" id="664683"/>
    <lineage>
        <taxon>Bacteria</taxon>
        <taxon>Pseudomonadati</taxon>
        <taxon>Pseudomonadota</taxon>
        <taxon>Gammaproteobacteria</taxon>
        <taxon>Oceanospirillales</taxon>
        <taxon>Halomonadaceae</taxon>
        <taxon>Vreelandella</taxon>
    </lineage>
</organism>
<evidence type="ECO:0000256" key="3">
    <source>
        <dbReference type="ARBA" id="ARBA00022763"/>
    </source>
</evidence>
<comment type="caution">
    <text evidence="10">The sequence shown here is derived from an EMBL/GenBank/DDBJ whole genome shotgun (WGS) entry which is preliminary data.</text>
</comment>
<evidence type="ECO:0000256" key="8">
    <source>
        <dbReference type="RuleBase" id="RU364100"/>
    </source>
</evidence>
<keyword evidence="3" id="KW-0227">DNA damage</keyword>
<evidence type="ECO:0000313" key="11">
    <source>
        <dbReference type="Proteomes" id="UP000317288"/>
    </source>
</evidence>
<dbReference type="GO" id="GO:0106300">
    <property type="term" value="P:protein-DNA covalent cross-linking repair"/>
    <property type="evidence" value="ECO:0007669"/>
    <property type="project" value="InterPro"/>
</dbReference>
<proteinExistence type="inferred from homology"/>
<dbReference type="SUPFAM" id="SSF143081">
    <property type="entry name" value="BB1717-like"/>
    <property type="match status" value="1"/>
</dbReference>
<dbReference type="Proteomes" id="UP000317288">
    <property type="component" value="Unassembled WGS sequence"/>
</dbReference>
<dbReference type="AlphaFoldDB" id="A0A558J126"/>
<dbReference type="InterPro" id="IPR003738">
    <property type="entry name" value="SRAP"/>
</dbReference>
<dbReference type="EC" id="3.4.-.-" evidence="8"/>
<dbReference type="Gene3D" id="3.90.1680.10">
    <property type="entry name" value="SOS response associated peptidase-like"/>
    <property type="match status" value="1"/>
</dbReference>
<dbReference type="EMBL" id="VNFE01000010">
    <property type="protein sequence ID" value="TVU87316.1"/>
    <property type="molecule type" value="Genomic_DNA"/>
</dbReference>
<dbReference type="Pfam" id="PF02586">
    <property type="entry name" value="SRAP"/>
    <property type="match status" value="1"/>
</dbReference>
<dbReference type="GO" id="GO:0003697">
    <property type="term" value="F:single-stranded DNA binding"/>
    <property type="evidence" value="ECO:0007669"/>
    <property type="project" value="InterPro"/>
</dbReference>
<evidence type="ECO:0000256" key="2">
    <source>
        <dbReference type="ARBA" id="ARBA00022670"/>
    </source>
</evidence>
<name>A0A558J126_9GAMM</name>
<keyword evidence="7" id="KW-0456">Lyase</keyword>
<evidence type="ECO:0000313" key="10">
    <source>
        <dbReference type="EMBL" id="TVU87316.1"/>
    </source>
</evidence>
<protein>
    <recommendedName>
        <fullName evidence="8">Abasic site processing protein</fullName>
        <ecNumber evidence="8">3.4.-.-</ecNumber>
    </recommendedName>
</protein>